<gene>
    <name evidence="1" type="ORF">EWM57_14975</name>
</gene>
<evidence type="ECO:0000313" key="2">
    <source>
        <dbReference type="Proteomes" id="UP000294155"/>
    </source>
</evidence>
<reference evidence="1 2" key="1">
    <citation type="submission" date="2019-02" db="EMBL/GenBank/DDBJ databases">
        <title>Bacterial novel species isolated from soil.</title>
        <authorList>
            <person name="Jung H.-Y."/>
        </authorList>
    </citation>
    <scope>NUCLEOTIDE SEQUENCE [LARGE SCALE GENOMIC DNA]</scope>
    <source>
        <strain evidence="1 2">1-3-3-3</strain>
    </source>
</reference>
<keyword evidence="2" id="KW-1185">Reference proteome</keyword>
<accession>A0A4Q5LAW6</accession>
<name>A0A4Q5LAW6_9BACT</name>
<organism evidence="1 2">
    <name type="scientific">Hymenobacter persicinus</name>
    <dbReference type="NCBI Taxonomy" id="2025506"/>
    <lineage>
        <taxon>Bacteria</taxon>
        <taxon>Pseudomonadati</taxon>
        <taxon>Bacteroidota</taxon>
        <taxon>Cytophagia</taxon>
        <taxon>Cytophagales</taxon>
        <taxon>Hymenobacteraceae</taxon>
        <taxon>Hymenobacter</taxon>
    </lineage>
</organism>
<dbReference type="RefSeq" id="WP_129921970.1">
    <property type="nucleotide sequence ID" value="NZ_SEWE01000034.1"/>
</dbReference>
<dbReference type="Proteomes" id="UP000294155">
    <property type="component" value="Unassembled WGS sequence"/>
</dbReference>
<dbReference type="AlphaFoldDB" id="A0A4Q5LAW6"/>
<comment type="caution">
    <text evidence="1">The sequence shown here is derived from an EMBL/GenBank/DDBJ whole genome shotgun (WGS) entry which is preliminary data.</text>
</comment>
<dbReference type="EMBL" id="SEWE01000034">
    <property type="protein sequence ID" value="RYU78143.1"/>
    <property type="molecule type" value="Genomic_DNA"/>
</dbReference>
<proteinExistence type="predicted"/>
<evidence type="ECO:0008006" key="3">
    <source>
        <dbReference type="Google" id="ProtNLM"/>
    </source>
</evidence>
<evidence type="ECO:0000313" key="1">
    <source>
        <dbReference type="EMBL" id="RYU78143.1"/>
    </source>
</evidence>
<dbReference type="SUPFAM" id="SSF52266">
    <property type="entry name" value="SGNH hydrolase"/>
    <property type="match status" value="1"/>
</dbReference>
<protein>
    <recommendedName>
        <fullName evidence="3">SGNH/GDSL hydrolase family protein</fullName>
    </recommendedName>
</protein>
<sequence length="263" mass="28999">MKLTILGGCFPVQHNITPDRLYHQTLKRRLEQPDGAAAVTVDVIRYERFGSCLPRVRASAAQAPIAVLLFHVRAEPVLRLLKLYYKHLDDAGQLRHALNLPRWGRVPAERFDLLTVRPARPTPRPPAPPSYAPGPRRLRELNYRLGTLLGNEQYALEQYLHLVLELADFCRTQGTRLLVTGPVSRPCSAYEDALSNRLAGFFEPQLAAHGIAYLDLLGHTDAAGNSLFLAEGIYVGPTGHDRVASRLHAALTAAATPPSSAPQ</sequence>